<dbReference type="PANTHER" id="PTHR24189">
    <property type="entry name" value="MYOTROPHIN"/>
    <property type="match status" value="1"/>
</dbReference>
<dbReference type="Proteomes" id="UP001221413">
    <property type="component" value="Unassembled WGS sequence"/>
</dbReference>
<sequence>MAQASGGLLKKARKGPERATTDEYDGIELEDGGGITIKVLEIKDETSSSSWEKAKVLFREKLQLEEGSLDKKTLQFLNEVVTPQQAIAQCEKTKDRADREYSSKKEVVVAGVKLNLKEKMAKILRKMNMFLAIGDVIFQNSPDTSAVVWSAVRLILERDGHTGAYTIFSYSQIALDDINTCGLLIDAVDEITGAMFAAEIYERRYQKAIHGDSDKANILNMNNLTSLGGKVLEKIAPLYADILYFSYSSKKYLQHGKMTRLMKGFTKPIIVLQGILDGITKKLTDMHTIAGLVFQEQSLDSYEELAIMTKTQGEETRTFIKEAMFQSNRDVTDLKDSILRKLETDQKEKLQADFADNEKWLDPLHDLSFELNSNRAKRQKGTCGWIFNEENYQTWYKPSESSFLWIYGKPGFGKSVIMSAIVDNIIEDTKKSLPHTESDDASTQPPPPLIAFFFCKIGNEKTQRTVSVVKNLIYQFYSHCKRWMSEDALAEANKKVKEVIEQSSQVVNLKQSSNSADTLPESLYKLLLWFAKFIDVHTYMVIDAIDEFDSGERGGLLKFLQQITTSDSKIRVVVASREEPDILSSLSQQPKISVEEQKNSSDVKIYVKQELQKISILKEKERLDARKVIVKRAAGMFRYAALAIQSLREPWSRPLSKHLKNLPDQMTEFYQRSLAHMNERQKEVLITALRWIICADEEIYLQDIAEDYSCVFLDAPEEEDQLSIESGDSELDDVSDDISDDSDEEDRDEDDDDSVDGGDGGDDEEGDVDGSKNGERRETTKSDGEEKQSKNAESRHTDSDAGGGHINSQQYNEEELRKRLKQAMEHVANVRSIFFTIGEDEIVRLTHTTVNDFVESSAKQFLEETAKVTTCKKCLQDLEKSSTVRCAPKWGHLLIALTITRHLNSPEFQQRYMSWDFWWDKWDMSRDDARRLLQTASVTASSVTASSVTAPSVAASDTEEVPDTLDQVQDDDSNVPSGDAKESEAIIQPSSKQEAEGHSNFKTDPLTIPEGTTPETSVNGNNNVPDVGSTQGIEAGDKAIDGEPDDDSHSKINGVGAQSNSDSTAEAPDIVSYAASEVDTDYAPSDPGAPPGPGVDEASFAVGHFIRYEIKHWLDHLSKAEVLWTDEEKRTTKEWQDLIQGIKQIVNNKKVFRFLQRQSWARSKRWGLWNHNTGYMWTLTTGYADPLCVFASCKVPTLLAEYLKDGADPNVKFVGRYGMNRTALQFAAENEDPRMMKLLLEAGADLEWCEYDPRRKRNTKTIDYTCQGSIIYLETMRLYLEHGGDAVLADREHVCATPLHYAAVNRNVEAVKLLLQHGARVNAKDDISETPLHYAFDTKGHDPVASKKVIALLLEHGAGVNEVDDDGQVPLYEAALLGDVELLELLLEHGADLHTVDNRGETPLHAAAMSGHTAACLLLIDKGVDIMRKDHSNQTALFNTVYTGFPSTFKALLPLYLQKDPTHEFLLWPDKKGRIMLHRAAANGQLDIVKELLSIGDPLPALKARERGGSTPLFAAAYRGFPDVVEYLISKGSEVDVKDKHGASPLSRAIDAFWSLDNQVLKITREKTIALLIRANSSESKVDYSLTRLSSLIGSTHILDCLIDIGMDFLAVDDFGWTWAEFNISYGLDREYFLERNIAVPEYETSPTSTERWLPLRPSRPVSLPRPELYKIDEGDGTIINWFGDVDLAFATDMPIPLIHLIQTPYYYEMEIMEYDFSW</sequence>
<feature type="compositionally biased region" description="Low complexity" evidence="4">
    <location>
        <begin position="943"/>
        <end position="956"/>
    </location>
</feature>
<dbReference type="Pfam" id="PF12796">
    <property type="entry name" value="Ank_2"/>
    <property type="match status" value="2"/>
</dbReference>
<dbReference type="Pfam" id="PF13637">
    <property type="entry name" value="Ank_4"/>
    <property type="match status" value="1"/>
</dbReference>
<evidence type="ECO:0000256" key="1">
    <source>
        <dbReference type="ARBA" id="ARBA00022737"/>
    </source>
</evidence>
<feature type="repeat" description="ANK" evidence="3">
    <location>
        <begin position="1327"/>
        <end position="1365"/>
    </location>
</feature>
<dbReference type="InterPro" id="IPR056884">
    <property type="entry name" value="NPHP3-like_N"/>
</dbReference>
<keyword evidence="2 3" id="KW-0040">ANK repeat</keyword>
<dbReference type="Gene3D" id="3.40.50.300">
    <property type="entry name" value="P-loop containing nucleotide triphosphate hydrolases"/>
    <property type="match status" value="1"/>
</dbReference>
<dbReference type="PRINTS" id="PR01415">
    <property type="entry name" value="ANKYRIN"/>
</dbReference>
<feature type="domain" description="Nephrocystin 3-like N-terminal" evidence="5">
    <location>
        <begin position="381"/>
        <end position="577"/>
    </location>
</feature>
<dbReference type="PROSITE" id="PS50297">
    <property type="entry name" value="ANK_REP_REGION"/>
    <property type="match status" value="6"/>
</dbReference>
<comment type="caution">
    <text evidence="6">The sequence shown here is derived from an EMBL/GenBank/DDBJ whole genome shotgun (WGS) entry which is preliminary data.</text>
</comment>
<dbReference type="InterPro" id="IPR002110">
    <property type="entry name" value="Ankyrin_rpt"/>
</dbReference>
<feature type="repeat" description="ANK" evidence="3">
    <location>
        <begin position="1366"/>
        <end position="1398"/>
    </location>
</feature>
<keyword evidence="7" id="KW-1185">Reference proteome</keyword>
<feature type="repeat" description="ANK" evidence="3">
    <location>
        <begin position="1399"/>
        <end position="1431"/>
    </location>
</feature>
<feature type="repeat" description="ANK" evidence="3">
    <location>
        <begin position="1472"/>
        <end position="1496"/>
    </location>
</feature>
<dbReference type="EMBL" id="JAQGDS010000004">
    <property type="protein sequence ID" value="KAJ6261091.1"/>
    <property type="molecule type" value="Genomic_DNA"/>
</dbReference>
<dbReference type="PANTHER" id="PTHR24189:SF50">
    <property type="entry name" value="ANKYRIN REPEAT AND SOCS BOX PROTEIN 2"/>
    <property type="match status" value="1"/>
</dbReference>
<feature type="compositionally biased region" description="Polar residues" evidence="4">
    <location>
        <begin position="1013"/>
        <end position="1032"/>
    </location>
</feature>
<feature type="compositionally biased region" description="Acidic residues" evidence="4">
    <location>
        <begin position="957"/>
        <end position="973"/>
    </location>
</feature>
<dbReference type="InterPro" id="IPR036770">
    <property type="entry name" value="Ankyrin_rpt-contain_sf"/>
</dbReference>
<feature type="region of interest" description="Disordered" evidence="4">
    <location>
        <begin position="719"/>
        <end position="810"/>
    </location>
</feature>
<accession>A0AAD6J2V5</accession>
<feature type="repeat" description="ANK" evidence="3">
    <location>
        <begin position="1297"/>
        <end position="1326"/>
    </location>
</feature>
<protein>
    <submittedName>
        <fullName evidence="6">Serine/threonine-protein phosphatase</fullName>
    </submittedName>
</protein>
<evidence type="ECO:0000313" key="6">
    <source>
        <dbReference type="EMBL" id="KAJ6261091.1"/>
    </source>
</evidence>
<evidence type="ECO:0000256" key="2">
    <source>
        <dbReference type="ARBA" id="ARBA00023043"/>
    </source>
</evidence>
<dbReference type="Gene3D" id="1.25.40.20">
    <property type="entry name" value="Ankyrin repeat-containing domain"/>
    <property type="match status" value="2"/>
</dbReference>
<organism evidence="6 7">
    <name type="scientific">Drechslerella dactyloides</name>
    <name type="common">Nematode-trapping fungus</name>
    <name type="synonym">Arthrobotrys dactyloides</name>
    <dbReference type="NCBI Taxonomy" id="74499"/>
    <lineage>
        <taxon>Eukaryota</taxon>
        <taxon>Fungi</taxon>
        <taxon>Dikarya</taxon>
        <taxon>Ascomycota</taxon>
        <taxon>Pezizomycotina</taxon>
        <taxon>Orbiliomycetes</taxon>
        <taxon>Orbiliales</taxon>
        <taxon>Orbiliaceae</taxon>
        <taxon>Drechslerella</taxon>
    </lineage>
</organism>
<name>A0AAD6J2V5_DREDA</name>
<evidence type="ECO:0000256" key="4">
    <source>
        <dbReference type="SAM" id="MobiDB-lite"/>
    </source>
</evidence>
<dbReference type="SMART" id="SM00248">
    <property type="entry name" value="ANK"/>
    <property type="match status" value="7"/>
</dbReference>
<feature type="repeat" description="ANK" evidence="3">
    <location>
        <begin position="1219"/>
        <end position="1251"/>
    </location>
</feature>
<feature type="compositionally biased region" description="Acidic residues" evidence="4">
    <location>
        <begin position="719"/>
        <end position="768"/>
    </location>
</feature>
<gene>
    <name evidence="6" type="ORF">Dda_3756</name>
</gene>
<dbReference type="SUPFAM" id="SSF52540">
    <property type="entry name" value="P-loop containing nucleoside triphosphate hydrolases"/>
    <property type="match status" value="1"/>
</dbReference>
<dbReference type="InterPro" id="IPR027417">
    <property type="entry name" value="P-loop_NTPase"/>
</dbReference>
<dbReference type="PROSITE" id="PS50088">
    <property type="entry name" value="ANK_REPEAT"/>
    <property type="match status" value="7"/>
</dbReference>
<reference evidence="6" key="1">
    <citation type="submission" date="2023-01" db="EMBL/GenBank/DDBJ databases">
        <title>The chitinases involved in constricting ring structure development in the nematode-trapping fungus Drechslerella dactyloides.</title>
        <authorList>
            <person name="Wang R."/>
            <person name="Zhang L."/>
            <person name="Tang P."/>
            <person name="Li S."/>
            <person name="Liang L."/>
        </authorList>
    </citation>
    <scope>NUCLEOTIDE SEQUENCE</scope>
    <source>
        <strain evidence="6">YMF1.00031</strain>
    </source>
</reference>
<dbReference type="Pfam" id="PF24883">
    <property type="entry name" value="NPHP3_N"/>
    <property type="match status" value="1"/>
</dbReference>
<dbReference type="SUPFAM" id="SSF48403">
    <property type="entry name" value="Ankyrin repeat"/>
    <property type="match status" value="1"/>
</dbReference>
<evidence type="ECO:0000259" key="5">
    <source>
        <dbReference type="Pfam" id="PF24883"/>
    </source>
</evidence>
<feature type="compositionally biased region" description="Basic and acidic residues" evidence="4">
    <location>
        <begin position="769"/>
        <end position="799"/>
    </location>
</feature>
<evidence type="ECO:0000313" key="7">
    <source>
        <dbReference type="Proteomes" id="UP001221413"/>
    </source>
</evidence>
<feature type="region of interest" description="Disordered" evidence="4">
    <location>
        <begin position="943"/>
        <end position="1066"/>
    </location>
</feature>
<dbReference type="Pfam" id="PF00023">
    <property type="entry name" value="Ank"/>
    <property type="match status" value="1"/>
</dbReference>
<evidence type="ECO:0000256" key="3">
    <source>
        <dbReference type="PROSITE-ProRule" id="PRU00023"/>
    </source>
</evidence>
<feature type="region of interest" description="Disordered" evidence="4">
    <location>
        <begin position="1"/>
        <end position="26"/>
    </location>
</feature>
<proteinExistence type="predicted"/>
<feature type="repeat" description="ANK" evidence="3">
    <location>
        <begin position="1508"/>
        <end position="1540"/>
    </location>
</feature>
<dbReference type="InterPro" id="IPR050745">
    <property type="entry name" value="Multifunctional_regulatory"/>
</dbReference>
<keyword evidence="1" id="KW-0677">Repeat</keyword>